<dbReference type="PANTHER" id="PTHR14021:SF15">
    <property type="entry name" value="IRON-SULFUR CLUSTER CO-CHAPERONE PROTEIN HSCB"/>
    <property type="match status" value="1"/>
</dbReference>
<dbReference type="GO" id="GO:0051087">
    <property type="term" value="F:protein-folding chaperone binding"/>
    <property type="evidence" value="ECO:0007669"/>
    <property type="project" value="InterPro"/>
</dbReference>
<dbReference type="InterPro" id="IPR004640">
    <property type="entry name" value="HscB"/>
</dbReference>
<dbReference type="SMART" id="SM00271">
    <property type="entry name" value="DnaJ"/>
    <property type="match status" value="1"/>
</dbReference>
<dbReference type="RefSeq" id="WP_104985227.1">
    <property type="nucleotide sequence ID" value="NZ_CP012673.1"/>
</dbReference>
<dbReference type="GO" id="GO:0001671">
    <property type="term" value="F:ATPase activator activity"/>
    <property type="evidence" value="ECO:0007669"/>
    <property type="project" value="InterPro"/>
</dbReference>
<dbReference type="PANTHER" id="PTHR14021">
    <property type="entry name" value="IRON-SULFUR CLUSTER CO-CHAPERONE PROTEIN HSCB"/>
    <property type="match status" value="1"/>
</dbReference>
<dbReference type="InterPro" id="IPR009073">
    <property type="entry name" value="HscB_oligo_C"/>
</dbReference>
<dbReference type="OrthoDB" id="287587at2"/>
<dbReference type="PROSITE" id="PS50076">
    <property type="entry name" value="DNAJ_2"/>
    <property type="match status" value="1"/>
</dbReference>
<proteinExistence type="inferred from homology"/>
<dbReference type="EMBL" id="CP012673">
    <property type="protein sequence ID" value="AUX47168.1"/>
    <property type="molecule type" value="Genomic_DNA"/>
</dbReference>
<sequence>MTDPFDTLGVEPRFDLDLRALEQRHRDLSRALHPDRYAGAPAAERRLALGRAIETNDALRVLRDPIRRAEALLQRAGLARGEETQQKASPALLMEMMESREELSEAARKRDRARVARLGDAMRAREQATLATIGRAFAAAGGEAAQLKGVLAMLSELRYIRRFLDEVSAIEEELTDPI</sequence>
<protein>
    <recommendedName>
        <fullName evidence="4">Co-chaperone protein HscB homolog</fullName>
    </recommendedName>
</protein>
<dbReference type="Proteomes" id="UP000238348">
    <property type="component" value="Chromosome"/>
</dbReference>
<dbReference type="HAMAP" id="MF_00682">
    <property type="entry name" value="HscB"/>
    <property type="match status" value="1"/>
</dbReference>
<name>A0A2L0F6F2_SORCE</name>
<dbReference type="GO" id="GO:0044571">
    <property type="term" value="P:[2Fe-2S] cluster assembly"/>
    <property type="evidence" value="ECO:0007669"/>
    <property type="project" value="InterPro"/>
</dbReference>
<comment type="similarity">
    <text evidence="1 4">Belongs to the HscB family.</text>
</comment>
<gene>
    <name evidence="4 6" type="primary">hscB</name>
    <name evidence="6" type="ORF">SOCE26_086800</name>
</gene>
<dbReference type="Gene3D" id="1.10.287.110">
    <property type="entry name" value="DnaJ domain"/>
    <property type="match status" value="1"/>
</dbReference>
<evidence type="ECO:0000256" key="3">
    <source>
        <dbReference type="ARBA" id="ARBA00025596"/>
    </source>
</evidence>
<organism evidence="6 7">
    <name type="scientific">Sorangium cellulosum</name>
    <name type="common">Polyangium cellulosum</name>
    <dbReference type="NCBI Taxonomy" id="56"/>
    <lineage>
        <taxon>Bacteria</taxon>
        <taxon>Pseudomonadati</taxon>
        <taxon>Myxococcota</taxon>
        <taxon>Polyangia</taxon>
        <taxon>Polyangiales</taxon>
        <taxon>Polyangiaceae</taxon>
        <taxon>Sorangium</taxon>
    </lineage>
</organism>
<dbReference type="SUPFAM" id="SSF46565">
    <property type="entry name" value="Chaperone J-domain"/>
    <property type="match status" value="1"/>
</dbReference>
<comment type="subunit">
    <text evidence="4">Interacts with HscA and stimulates its ATPase activity.</text>
</comment>
<dbReference type="SUPFAM" id="SSF47144">
    <property type="entry name" value="HSC20 (HSCB), C-terminal oligomerisation domain"/>
    <property type="match status" value="1"/>
</dbReference>
<feature type="domain" description="J" evidence="5">
    <location>
        <begin position="3"/>
        <end position="77"/>
    </location>
</feature>
<keyword evidence="2 4" id="KW-0143">Chaperone</keyword>
<evidence type="ECO:0000256" key="4">
    <source>
        <dbReference type="HAMAP-Rule" id="MF_00682"/>
    </source>
</evidence>
<dbReference type="InterPro" id="IPR036869">
    <property type="entry name" value="J_dom_sf"/>
</dbReference>
<evidence type="ECO:0000256" key="2">
    <source>
        <dbReference type="ARBA" id="ARBA00023186"/>
    </source>
</evidence>
<dbReference type="AlphaFoldDB" id="A0A2L0F6F2"/>
<dbReference type="NCBIfam" id="TIGR00714">
    <property type="entry name" value="hscB"/>
    <property type="match status" value="1"/>
</dbReference>
<dbReference type="GO" id="GO:0006457">
    <property type="term" value="P:protein folding"/>
    <property type="evidence" value="ECO:0007669"/>
    <property type="project" value="UniProtKB-UniRule"/>
</dbReference>
<evidence type="ECO:0000313" key="6">
    <source>
        <dbReference type="EMBL" id="AUX47168.1"/>
    </source>
</evidence>
<comment type="function">
    <text evidence="3 4">Co-chaperone involved in the maturation of iron-sulfur cluster-containing proteins. Seems to help targeting proteins to be folded toward HscA.</text>
</comment>
<evidence type="ECO:0000259" key="5">
    <source>
        <dbReference type="PROSITE" id="PS50076"/>
    </source>
</evidence>
<dbReference type="Gene3D" id="1.20.1280.20">
    <property type="entry name" value="HscB, C-terminal domain"/>
    <property type="match status" value="1"/>
</dbReference>
<evidence type="ECO:0000256" key="1">
    <source>
        <dbReference type="ARBA" id="ARBA00010476"/>
    </source>
</evidence>
<accession>A0A2L0F6F2</accession>
<reference evidence="6 7" key="1">
    <citation type="submission" date="2015-09" db="EMBL/GenBank/DDBJ databases">
        <title>Sorangium comparison.</title>
        <authorList>
            <person name="Zaburannyi N."/>
            <person name="Bunk B."/>
            <person name="Overmann J."/>
            <person name="Mueller R."/>
        </authorList>
    </citation>
    <scope>NUCLEOTIDE SEQUENCE [LARGE SCALE GENOMIC DNA]</scope>
    <source>
        <strain evidence="6 7">So ce26</strain>
    </source>
</reference>
<dbReference type="InterPro" id="IPR036386">
    <property type="entry name" value="HscB_C_sf"/>
</dbReference>
<dbReference type="InterPro" id="IPR001623">
    <property type="entry name" value="DnaJ_domain"/>
</dbReference>
<evidence type="ECO:0000313" key="7">
    <source>
        <dbReference type="Proteomes" id="UP000238348"/>
    </source>
</evidence>
<dbReference type="GO" id="GO:0051259">
    <property type="term" value="P:protein complex oligomerization"/>
    <property type="evidence" value="ECO:0007669"/>
    <property type="project" value="InterPro"/>
</dbReference>
<dbReference type="Pfam" id="PF07743">
    <property type="entry name" value="HSCB_C"/>
    <property type="match status" value="1"/>
</dbReference>